<feature type="region of interest" description="Disordered" evidence="1">
    <location>
        <begin position="1"/>
        <end position="37"/>
    </location>
</feature>
<protein>
    <submittedName>
        <fullName evidence="2">Uncharacterized protein</fullName>
    </submittedName>
</protein>
<feature type="region of interest" description="Disordered" evidence="1">
    <location>
        <begin position="63"/>
        <end position="88"/>
    </location>
</feature>
<reference evidence="2" key="1">
    <citation type="submission" date="2021-03" db="EMBL/GenBank/DDBJ databases">
        <title>Draft genome sequence of rust myrtle Austropuccinia psidii MF-1, a brazilian biotype.</title>
        <authorList>
            <person name="Quecine M.C."/>
            <person name="Pachon D.M.R."/>
            <person name="Bonatelli M.L."/>
            <person name="Correr F.H."/>
            <person name="Franceschini L.M."/>
            <person name="Leite T.F."/>
            <person name="Margarido G.R.A."/>
            <person name="Almeida C.A."/>
            <person name="Ferrarezi J.A."/>
            <person name="Labate C.A."/>
        </authorList>
    </citation>
    <scope>NUCLEOTIDE SEQUENCE</scope>
    <source>
        <strain evidence="2">MF-1</strain>
    </source>
</reference>
<evidence type="ECO:0000313" key="3">
    <source>
        <dbReference type="Proteomes" id="UP000765509"/>
    </source>
</evidence>
<comment type="caution">
    <text evidence="2">The sequence shown here is derived from an EMBL/GenBank/DDBJ whole genome shotgun (WGS) entry which is preliminary data.</text>
</comment>
<dbReference type="AlphaFoldDB" id="A0A9Q3IT52"/>
<name>A0A9Q3IT52_9BASI</name>
<accession>A0A9Q3IT52</accession>
<dbReference type="Proteomes" id="UP000765509">
    <property type="component" value="Unassembled WGS sequence"/>
</dbReference>
<feature type="compositionally biased region" description="Polar residues" evidence="1">
    <location>
        <begin position="9"/>
        <end position="37"/>
    </location>
</feature>
<evidence type="ECO:0000256" key="1">
    <source>
        <dbReference type="SAM" id="MobiDB-lite"/>
    </source>
</evidence>
<sequence length="157" mass="18148">MPDPERSYSDSFRLTRSRQNQLSTRFTPFRHQQTSGQESLFLTIPGSFQEKTRIQGQKQDLFQPKAERVRPNDPEAAGLGERSTQEPEIAVHTSRISSPINRNITPTQTEHNVVTPESNLNCDKMLLQMSQFSVQTQESLDDFKRINERLQRNAIFQ</sequence>
<dbReference type="EMBL" id="AVOT02054913">
    <property type="protein sequence ID" value="MBW0549567.1"/>
    <property type="molecule type" value="Genomic_DNA"/>
</dbReference>
<proteinExistence type="predicted"/>
<keyword evidence="3" id="KW-1185">Reference proteome</keyword>
<dbReference type="OrthoDB" id="2157866at2759"/>
<gene>
    <name evidence="2" type="ORF">O181_089282</name>
</gene>
<evidence type="ECO:0000313" key="2">
    <source>
        <dbReference type="EMBL" id="MBW0549567.1"/>
    </source>
</evidence>
<organism evidence="2 3">
    <name type="scientific">Austropuccinia psidii MF-1</name>
    <dbReference type="NCBI Taxonomy" id="1389203"/>
    <lineage>
        <taxon>Eukaryota</taxon>
        <taxon>Fungi</taxon>
        <taxon>Dikarya</taxon>
        <taxon>Basidiomycota</taxon>
        <taxon>Pucciniomycotina</taxon>
        <taxon>Pucciniomycetes</taxon>
        <taxon>Pucciniales</taxon>
        <taxon>Sphaerophragmiaceae</taxon>
        <taxon>Austropuccinia</taxon>
    </lineage>
</organism>